<name>A0A507ET73_9FUNG</name>
<dbReference type="Pfam" id="PF14494">
    <property type="entry name" value="DUF4436"/>
    <property type="match status" value="1"/>
</dbReference>
<evidence type="ECO:0008006" key="4">
    <source>
        <dbReference type="Google" id="ProtNLM"/>
    </source>
</evidence>
<gene>
    <name evidence="2" type="ORF">CcCBS67573_g07815</name>
</gene>
<keyword evidence="1" id="KW-1133">Transmembrane helix</keyword>
<dbReference type="EMBL" id="QEAP01000440">
    <property type="protein sequence ID" value="TPX66436.1"/>
    <property type="molecule type" value="Genomic_DNA"/>
</dbReference>
<dbReference type="AlphaFoldDB" id="A0A507ET73"/>
<organism evidence="2 3">
    <name type="scientific">Chytriomyces confervae</name>
    <dbReference type="NCBI Taxonomy" id="246404"/>
    <lineage>
        <taxon>Eukaryota</taxon>
        <taxon>Fungi</taxon>
        <taxon>Fungi incertae sedis</taxon>
        <taxon>Chytridiomycota</taxon>
        <taxon>Chytridiomycota incertae sedis</taxon>
        <taxon>Chytridiomycetes</taxon>
        <taxon>Chytridiales</taxon>
        <taxon>Chytriomycetaceae</taxon>
        <taxon>Chytriomyces</taxon>
    </lineage>
</organism>
<evidence type="ECO:0000313" key="2">
    <source>
        <dbReference type="EMBL" id="TPX66436.1"/>
    </source>
</evidence>
<feature type="transmembrane region" description="Helical" evidence="1">
    <location>
        <begin position="9"/>
        <end position="30"/>
    </location>
</feature>
<proteinExistence type="predicted"/>
<keyword evidence="1" id="KW-0472">Membrane</keyword>
<feature type="transmembrane region" description="Helical" evidence="1">
    <location>
        <begin position="210"/>
        <end position="233"/>
    </location>
</feature>
<feature type="transmembrane region" description="Helical" evidence="1">
    <location>
        <begin position="268"/>
        <end position="292"/>
    </location>
</feature>
<reference evidence="2 3" key="1">
    <citation type="journal article" date="2019" name="Sci. Rep.">
        <title>Comparative genomics of chytrid fungi reveal insights into the obligate biotrophic and pathogenic lifestyle of Synchytrium endobioticum.</title>
        <authorList>
            <person name="van de Vossenberg B.T.L.H."/>
            <person name="Warris S."/>
            <person name="Nguyen H.D.T."/>
            <person name="van Gent-Pelzer M.P.E."/>
            <person name="Joly D.L."/>
            <person name="van de Geest H.C."/>
            <person name="Bonants P.J.M."/>
            <person name="Smith D.S."/>
            <person name="Levesque C.A."/>
            <person name="van der Lee T.A.J."/>
        </authorList>
    </citation>
    <scope>NUCLEOTIDE SEQUENCE [LARGE SCALE GENOMIC DNA]</scope>
    <source>
        <strain evidence="2 3">CBS 675.73</strain>
    </source>
</reference>
<dbReference type="OrthoDB" id="5594013at2759"/>
<sequence length="325" mass="35879">MRGPRPKKVIIKFAVGFCGIVGIIVAVTLISTHGYNNSSQSRKYPVASASWDVGNGDRIAVAARVIAVDLIGQTAKFQYSVFPSTSIHAKNVRQSNLYELNVPVNLSFGSSFSVYEVGHPLLIETTTLPIIGDSYLYPLDYWECQMEVFATYIPANSSHVENLPVVLQISGSPNGFDIDYHFGSMNTDNDALGTDVYLELDIHRSTATKAFAIFISTIMWMLVLSAVTLASRLLAFEKRVDPPHIAFTTSLLFALPGLRNAMPDAPDIGILLDQVCLVWGMGLQSACLLVYYARFIAATRPDGWRWSVFFGFHNCEDEDDDSKQC</sequence>
<evidence type="ECO:0000313" key="3">
    <source>
        <dbReference type="Proteomes" id="UP000320333"/>
    </source>
</evidence>
<keyword evidence="1" id="KW-0812">Transmembrane</keyword>
<accession>A0A507ET73</accession>
<evidence type="ECO:0000256" key="1">
    <source>
        <dbReference type="SAM" id="Phobius"/>
    </source>
</evidence>
<comment type="caution">
    <text evidence="2">The sequence shown here is derived from an EMBL/GenBank/DDBJ whole genome shotgun (WGS) entry which is preliminary data.</text>
</comment>
<dbReference type="Proteomes" id="UP000320333">
    <property type="component" value="Unassembled WGS sequence"/>
</dbReference>
<keyword evidence="3" id="KW-1185">Reference proteome</keyword>
<dbReference type="STRING" id="246404.A0A507ET73"/>
<dbReference type="InterPro" id="IPR027948">
    <property type="entry name" value="DUF4436"/>
</dbReference>
<protein>
    <recommendedName>
        <fullName evidence="4">Transmembrane protein</fullName>
    </recommendedName>
</protein>